<dbReference type="Proteomes" id="UP000077701">
    <property type="component" value="Unassembled WGS sequence"/>
</dbReference>
<gene>
    <name evidence="3" type="ORF">PS9374_06882</name>
</gene>
<reference evidence="3 4" key="1">
    <citation type="journal article" date="2016" name="Genome Announc.">
        <title>Draft Genome Sequence of Planomonospora sphaerica JCM9374, a Rare Actinomycete.</title>
        <authorList>
            <person name="Dohra H."/>
            <person name="Suzuki T."/>
            <person name="Inoue Y."/>
            <person name="Kodani S."/>
        </authorList>
    </citation>
    <scope>NUCLEOTIDE SEQUENCE [LARGE SCALE GENOMIC DNA]</scope>
    <source>
        <strain evidence="3 4">JCM 9374</strain>
    </source>
</reference>
<feature type="region of interest" description="Disordered" evidence="1">
    <location>
        <begin position="1"/>
        <end position="20"/>
    </location>
</feature>
<dbReference type="AlphaFoldDB" id="A0A171DQ58"/>
<dbReference type="InterPro" id="IPR002818">
    <property type="entry name" value="DJ-1/PfpI"/>
</dbReference>
<dbReference type="PANTHER" id="PTHR43130:SF2">
    <property type="entry name" value="DJ-1_PFPI DOMAIN-CONTAINING PROTEIN"/>
    <property type="match status" value="1"/>
</dbReference>
<reference evidence="4" key="2">
    <citation type="submission" date="2016-04" db="EMBL/GenBank/DDBJ databases">
        <title>Planomonospora sphaerica JCM9374 whole genome shotgun sequence.</title>
        <authorList>
            <person name="Suzuki T."/>
            <person name="Dohra H."/>
            <person name="Kodani S."/>
        </authorList>
    </citation>
    <scope>NUCLEOTIDE SEQUENCE [LARGE SCALE GENOMIC DNA]</scope>
    <source>
        <strain evidence="4">JCM 9374</strain>
    </source>
</reference>
<organism evidence="3 4">
    <name type="scientific">Planomonospora sphaerica</name>
    <dbReference type="NCBI Taxonomy" id="161355"/>
    <lineage>
        <taxon>Bacteria</taxon>
        <taxon>Bacillati</taxon>
        <taxon>Actinomycetota</taxon>
        <taxon>Actinomycetes</taxon>
        <taxon>Streptosporangiales</taxon>
        <taxon>Streptosporangiaceae</taxon>
        <taxon>Planomonospora</taxon>
    </lineage>
</organism>
<comment type="caution">
    <text evidence="3">The sequence shown here is derived from an EMBL/GenBank/DDBJ whole genome shotgun (WGS) entry which is preliminary data.</text>
</comment>
<dbReference type="Pfam" id="PF01965">
    <property type="entry name" value="DJ-1_PfpI"/>
    <property type="match status" value="1"/>
</dbReference>
<proteinExistence type="predicted"/>
<protein>
    <submittedName>
        <fullName evidence="3">Glutamine amidotransferase</fullName>
    </submittedName>
</protein>
<dbReference type="RefSeq" id="WP_231647648.1">
    <property type="nucleotide sequence ID" value="NZ_BDCX01000023.1"/>
</dbReference>
<dbReference type="GO" id="GO:0016740">
    <property type="term" value="F:transferase activity"/>
    <property type="evidence" value="ECO:0007669"/>
    <property type="project" value="UniProtKB-KW"/>
</dbReference>
<dbReference type="PANTHER" id="PTHR43130">
    <property type="entry name" value="ARAC-FAMILY TRANSCRIPTIONAL REGULATOR"/>
    <property type="match status" value="1"/>
</dbReference>
<dbReference type="SUPFAM" id="SSF52317">
    <property type="entry name" value="Class I glutamine amidotransferase-like"/>
    <property type="match status" value="1"/>
</dbReference>
<sequence>MNPSPTPSPQPSGRPAEPAAQRSGLQVVIPLYPRFTALDAVGPYTVLAFAPGCTVTFAAAGPGPVADDRGSLALTAAASYADLPDPDVIVVPGGPGTAEAMADEALVGWIARAHERTRWTASVCSGSFLLGAAGLLKGRRATTHWGWLEHLAGFGAEPVSERVVVDGRIVTAAGVSSGIDMALTLLARMSGEETARAVQLAIEYDPDPPFDSGSARTAPAGLAEKAMSLIG</sequence>
<dbReference type="CDD" id="cd03139">
    <property type="entry name" value="GATase1_PfpI_2"/>
    <property type="match status" value="1"/>
</dbReference>
<keyword evidence="4" id="KW-1185">Reference proteome</keyword>
<evidence type="ECO:0000259" key="2">
    <source>
        <dbReference type="Pfam" id="PF01965"/>
    </source>
</evidence>
<keyword evidence="3" id="KW-0808">Transferase</keyword>
<dbReference type="InterPro" id="IPR029062">
    <property type="entry name" value="Class_I_gatase-like"/>
</dbReference>
<accession>A0A171DQ58</accession>
<dbReference type="STRING" id="161355.PS9374_06882"/>
<dbReference type="Gene3D" id="3.40.50.880">
    <property type="match status" value="1"/>
</dbReference>
<evidence type="ECO:0000256" key="1">
    <source>
        <dbReference type="SAM" id="MobiDB-lite"/>
    </source>
</evidence>
<name>A0A171DQ58_9ACTN</name>
<evidence type="ECO:0000313" key="3">
    <source>
        <dbReference type="EMBL" id="GAT71191.1"/>
    </source>
</evidence>
<keyword evidence="3" id="KW-0315">Glutamine amidotransferase</keyword>
<dbReference type="GO" id="GO:0006355">
    <property type="term" value="P:regulation of DNA-templated transcription"/>
    <property type="evidence" value="ECO:0007669"/>
    <property type="project" value="TreeGrafter"/>
</dbReference>
<dbReference type="InterPro" id="IPR052158">
    <property type="entry name" value="INH-QAR"/>
</dbReference>
<dbReference type="EMBL" id="BDCX01000023">
    <property type="protein sequence ID" value="GAT71191.1"/>
    <property type="molecule type" value="Genomic_DNA"/>
</dbReference>
<feature type="compositionally biased region" description="Pro residues" evidence="1">
    <location>
        <begin position="1"/>
        <end position="12"/>
    </location>
</feature>
<evidence type="ECO:0000313" key="4">
    <source>
        <dbReference type="Proteomes" id="UP000077701"/>
    </source>
</evidence>
<feature type="domain" description="DJ-1/PfpI" evidence="2">
    <location>
        <begin position="27"/>
        <end position="187"/>
    </location>
</feature>